<name>C7C9G0_METED</name>
<sequence>MAIGTAITASADRAITITAVTGTTAAGDRSAGYLKGRRRETAAFFMPEAGLPRKAAHLAAVAAGAGSA</sequence>
<reference evidence="2" key="1">
    <citation type="journal article" date="2009" name="PLoS ONE">
        <title>Methylobacterium genome sequences: a reference blueprint to investigate microbial metabolism of C1 compounds from natural and industrial sources.</title>
        <authorList>
            <person name="Vuilleumier S."/>
            <person name="Chistoserdova L."/>
            <person name="Lee M.-C."/>
            <person name="Bringel F."/>
            <person name="Lajus A."/>
            <person name="Zhou Y."/>
            <person name="Gourion B."/>
            <person name="Barbe V."/>
            <person name="Chang J."/>
            <person name="Cruveiller S."/>
            <person name="Dossat C."/>
            <person name="Gillett W."/>
            <person name="Gruffaz C."/>
            <person name="Haugen E."/>
            <person name="Hourcade E."/>
            <person name="Levy R."/>
            <person name="Mangenot S."/>
            <person name="Muller E."/>
            <person name="Nadalig T."/>
            <person name="Pagni M."/>
            <person name="Penny C."/>
            <person name="Peyraud R."/>
            <person name="Robinson D.G."/>
            <person name="Roche D."/>
            <person name="Rouy Z."/>
            <person name="Saenampechek C."/>
            <person name="Salvignol G."/>
            <person name="Vallenet D."/>
            <person name="Wu Z."/>
            <person name="Marx C.J."/>
            <person name="Vorholt J.A."/>
            <person name="Olson M.V."/>
            <person name="Kaul R."/>
            <person name="Weissenbach J."/>
            <person name="Medigue C."/>
            <person name="Lidstrom M.E."/>
        </authorList>
    </citation>
    <scope>NUCLEOTIDE SEQUENCE [LARGE SCALE GENOMIC DNA]</scope>
    <source>
        <strain evidence="2">DSM 6343 / CIP 106787 / DM4</strain>
    </source>
</reference>
<evidence type="ECO:0000313" key="2">
    <source>
        <dbReference type="Proteomes" id="UP000008070"/>
    </source>
</evidence>
<dbReference type="HOGENOM" id="CLU_2789119_0_0_5"/>
<proteinExistence type="predicted"/>
<dbReference type="EMBL" id="FP103042">
    <property type="protein sequence ID" value="CAX22126.1"/>
    <property type="molecule type" value="Genomic_DNA"/>
</dbReference>
<dbReference type="Proteomes" id="UP000008070">
    <property type="component" value="Chromosome"/>
</dbReference>
<dbReference type="KEGG" id="mdi:METDI0467"/>
<organism evidence="1 2">
    <name type="scientific">Methylorubrum extorquens (strain DSM 6343 / CIP 106787 / DM4)</name>
    <name type="common">Methylobacterium extorquens</name>
    <dbReference type="NCBI Taxonomy" id="661410"/>
    <lineage>
        <taxon>Bacteria</taxon>
        <taxon>Pseudomonadati</taxon>
        <taxon>Pseudomonadota</taxon>
        <taxon>Alphaproteobacteria</taxon>
        <taxon>Hyphomicrobiales</taxon>
        <taxon>Methylobacteriaceae</taxon>
        <taxon>Methylorubrum</taxon>
    </lineage>
</organism>
<gene>
    <name evidence="1" type="ORF">METD_I0467</name>
</gene>
<accession>C7C9G0</accession>
<evidence type="ECO:0000313" key="1">
    <source>
        <dbReference type="EMBL" id="CAX22126.1"/>
    </source>
</evidence>
<dbReference type="AlphaFoldDB" id="C7C9G0"/>
<protein>
    <submittedName>
        <fullName evidence="1">Uncharacterized protein</fullName>
    </submittedName>
</protein>